<accession>A0ABU8QA77</accession>
<sequence length="98" mass="11227">MGDANNGVRISSTRLGCRSDRHLWKPWCGITMMVRRYLDRAGIPYRFVDWEAHPEVRSELEWLAGGRLASPTIKLGGQVLVQPSMRELEWALARAGYR</sequence>
<keyword evidence="3" id="KW-1185">Reference proteome</keyword>
<evidence type="ECO:0000313" key="3">
    <source>
        <dbReference type="Proteomes" id="UP001380365"/>
    </source>
</evidence>
<proteinExistence type="predicted"/>
<organism evidence="2 3">
    <name type="scientific">Sphingomonas molluscorum</name>
    <dbReference type="NCBI Taxonomy" id="418184"/>
    <lineage>
        <taxon>Bacteria</taxon>
        <taxon>Pseudomonadati</taxon>
        <taxon>Pseudomonadota</taxon>
        <taxon>Alphaproteobacteria</taxon>
        <taxon>Sphingomonadales</taxon>
        <taxon>Sphingomonadaceae</taxon>
        <taxon>Sphingomonas</taxon>
    </lineage>
</organism>
<dbReference type="Gene3D" id="3.40.30.10">
    <property type="entry name" value="Glutaredoxin"/>
    <property type="match status" value="1"/>
</dbReference>
<dbReference type="Pfam" id="PF00462">
    <property type="entry name" value="Glutaredoxin"/>
    <property type="match status" value="1"/>
</dbReference>
<evidence type="ECO:0000313" key="2">
    <source>
        <dbReference type="EMBL" id="MEJ5096420.1"/>
    </source>
</evidence>
<dbReference type="CDD" id="cd02976">
    <property type="entry name" value="NrdH"/>
    <property type="match status" value="1"/>
</dbReference>
<dbReference type="InterPro" id="IPR002109">
    <property type="entry name" value="Glutaredoxin"/>
</dbReference>
<dbReference type="InterPro" id="IPR036249">
    <property type="entry name" value="Thioredoxin-like_sf"/>
</dbReference>
<name>A0ABU8QA77_9SPHN</name>
<dbReference type="EMBL" id="JBBGZA010000002">
    <property type="protein sequence ID" value="MEJ5096420.1"/>
    <property type="molecule type" value="Genomic_DNA"/>
</dbReference>
<dbReference type="SUPFAM" id="SSF52833">
    <property type="entry name" value="Thioredoxin-like"/>
    <property type="match status" value="1"/>
</dbReference>
<comment type="caution">
    <text evidence="2">The sequence shown here is derived from an EMBL/GenBank/DDBJ whole genome shotgun (WGS) entry which is preliminary data.</text>
</comment>
<feature type="domain" description="Glutaredoxin" evidence="1">
    <location>
        <begin position="25"/>
        <end position="79"/>
    </location>
</feature>
<dbReference type="RefSeq" id="WP_239556204.1">
    <property type="nucleotide sequence ID" value="NZ_JBBGZA010000002.1"/>
</dbReference>
<gene>
    <name evidence="2" type="ORF">WH159_18075</name>
</gene>
<reference evidence="2 3" key="1">
    <citation type="submission" date="2023-12" db="EMBL/GenBank/DDBJ databases">
        <title>Gut-associated functions are favored during microbiome assembly across C. elegans life.</title>
        <authorList>
            <person name="Zimmermann J."/>
        </authorList>
    </citation>
    <scope>NUCLEOTIDE SEQUENCE [LARGE SCALE GENOMIC DNA]</scope>
    <source>
        <strain evidence="2 3">JUb134</strain>
    </source>
</reference>
<evidence type="ECO:0000259" key="1">
    <source>
        <dbReference type="Pfam" id="PF00462"/>
    </source>
</evidence>
<protein>
    <submittedName>
        <fullName evidence="2">Glutaredoxin family protein</fullName>
    </submittedName>
</protein>
<dbReference type="Proteomes" id="UP001380365">
    <property type="component" value="Unassembled WGS sequence"/>
</dbReference>